<name>A0A8J8G784_9FLAO</name>
<evidence type="ECO:0000259" key="2">
    <source>
        <dbReference type="Pfam" id="PF13568"/>
    </source>
</evidence>
<dbReference type="Proteomes" id="UP000610746">
    <property type="component" value="Unassembled WGS sequence"/>
</dbReference>
<evidence type="ECO:0000313" key="4">
    <source>
        <dbReference type="Proteomes" id="UP000610746"/>
    </source>
</evidence>
<accession>A0A8J8G784</accession>
<sequence length="218" mass="23425">MKTLKMLAIGTLLAANFITAQSTNEVNFGVKAGANFANLSGSGVTSNDAKFGAYGGAFVNIPISNKISVQPEVLYSMQGTKWTTNTPNFLPLMDLKLENDIQLDYVNVPIVVQYEFGNGFYGEMGPQVGFLVGAKSKNEMTIDDRNFTPTVTNITSTTTDIKSLLKTADFSGVIGAGYKLPTGLSFNARYSIGFTDIDKANTQAKNSVFSLGLGYTFQ</sequence>
<dbReference type="AlphaFoldDB" id="A0A8J8G784"/>
<protein>
    <recommendedName>
        <fullName evidence="2">Outer membrane protein beta-barrel domain-containing protein</fullName>
    </recommendedName>
</protein>
<feature type="signal peptide" evidence="1">
    <location>
        <begin position="1"/>
        <end position="20"/>
    </location>
</feature>
<dbReference type="EMBL" id="JABSNO010000007">
    <property type="protein sequence ID" value="NRS92271.1"/>
    <property type="molecule type" value="Genomic_DNA"/>
</dbReference>
<gene>
    <name evidence="3" type="ORF">HNQ03_001339</name>
</gene>
<organism evidence="3 4">
    <name type="scientific">Frigoriflavimonas asaccharolytica</name>
    <dbReference type="NCBI Taxonomy" id="2735899"/>
    <lineage>
        <taxon>Bacteria</taxon>
        <taxon>Pseudomonadati</taxon>
        <taxon>Bacteroidota</taxon>
        <taxon>Flavobacteriia</taxon>
        <taxon>Flavobacteriales</taxon>
        <taxon>Weeksellaceae</taxon>
        <taxon>Frigoriflavimonas</taxon>
    </lineage>
</organism>
<evidence type="ECO:0000313" key="3">
    <source>
        <dbReference type="EMBL" id="NRS92271.1"/>
    </source>
</evidence>
<dbReference type="RefSeq" id="WP_173778882.1">
    <property type="nucleotide sequence ID" value="NZ_JABSNO010000007.1"/>
</dbReference>
<comment type="caution">
    <text evidence="3">The sequence shown here is derived from an EMBL/GenBank/DDBJ whole genome shotgun (WGS) entry which is preliminary data.</text>
</comment>
<evidence type="ECO:0000256" key="1">
    <source>
        <dbReference type="SAM" id="SignalP"/>
    </source>
</evidence>
<keyword evidence="4" id="KW-1185">Reference proteome</keyword>
<reference evidence="3" key="1">
    <citation type="submission" date="2020-05" db="EMBL/GenBank/DDBJ databases">
        <title>Genomic Encyclopedia of Type Strains, Phase IV (KMG-V): Genome sequencing to study the core and pangenomes of soil and plant-associated prokaryotes.</title>
        <authorList>
            <person name="Whitman W."/>
        </authorList>
    </citation>
    <scope>NUCLEOTIDE SEQUENCE</scope>
    <source>
        <strain evidence="3">16F</strain>
    </source>
</reference>
<feature type="domain" description="Outer membrane protein beta-barrel" evidence="2">
    <location>
        <begin position="20"/>
        <end position="198"/>
    </location>
</feature>
<keyword evidence="1" id="KW-0732">Signal</keyword>
<feature type="chain" id="PRO_5035311326" description="Outer membrane protein beta-barrel domain-containing protein" evidence="1">
    <location>
        <begin position="21"/>
        <end position="218"/>
    </location>
</feature>
<dbReference type="Pfam" id="PF13568">
    <property type="entry name" value="OMP_b-brl_2"/>
    <property type="match status" value="1"/>
</dbReference>
<proteinExistence type="predicted"/>
<dbReference type="InterPro" id="IPR025665">
    <property type="entry name" value="Beta-barrel_OMP_2"/>
</dbReference>